<dbReference type="Proteomes" id="UP001055879">
    <property type="component" value="Linkage Group LG02"/>
</dbReference>
<evidence type="ECO:0000313" key="2">
    <source>
        <dbReference type="Proteomes" id="UP001055879"/>
    </source>
</evidence>
<organism evidence="1 2">
    <name type="scientific">Arctium lappa</name>
    <name type="common">Greater burdock</name>
    <name type="synonym">Lappa major</name>
    <dbReference type="NCBI Taxonomy" id="4217"/>
    <lineage>
        <taxon>Eukaryota</taxon>
        <taxon>Viridiplantae</taxon>
        <taxon>Streptophyta</taxon>
        <taxon>Embryophyta</taxon>
        <taxon>Tracheophyta</taxon>
        <taxon>Spermatophyta</taxon>
        <taxon>Magnoliopsida</taxon>
        <taxon>eudicotyledons</taxon>
        <taxon>Gunneridae</taxon>
        <taxon>Pentapetalae</taxon>
        <taxon>asterids</taxon>
        <taxon>campanulids</taxon>
        <taxon>Asterales</taxon>
        <taxon>Asteraceae</taxon>
        <taxon>Carduoideae</taxon>
        <taxon>Cardueae</taxon>
        <taxon>Arctiinae</taxon>
        <taxon>Arctium</taxon>
    </lineage>
</organism>
<evidence type="ECO:0000313" key="1">
    <source>
        <dbReference type="EMBL" id="KAI3758220.1"/>
    </source>
</evidence>
<reference evidence="2" key="1">
    <citation type="journal article" date="2022" name="Mol. Ecol. Resour.">
        <title>The genomes of chicory, endive, great burdock and yacon provide insights into Asteraceae palaeo-polyploidization history and plant inulin production.</title>
        <authorList>
            <person name="Fan W."/>
            <person name="Wang S."/>
            <person name="Wang H."/>
            <person name="Wang A."/>
            <person name="Jiang F."/>
            <person name="Liu H."/>
            <person name="Zhao H."/>
            <person name="Xu D."/>
            <person name="Zhang Y."/>
        </authorList>
    </citation>
    <scope>NUCLEOTIDE SEQUENCE [LARGE SCALE GENOMIC DNA]</scope>
    <source>
        <strain evidence="2">cv. Niubang</strain>
    </source>
</reference>
<protein>
    <submittedName>
        <fullName evidence="1">Uncharacterized protein</fullName>
    </submittedName>
</protein>
<reference evidence="1 2" key="2">
    <citation type="journal article" date="2022" name="Mol. Ecol. Resour.">
        <title>The genomes of chicory, endive, great burdock and yacon provide insights into Asteraceae paleo-polyploidization history and plant inulin production.</title>
        <authorList>
            <person name="Fan W."/>
            <person name="Wang S."/>
            <person name="Wang H."/>
            <person name="Wang A."/>
            <person name="Jiang F."/>
            <person name="Liu H."/>
            <person name="Zhao H."/>
            <person name="Xu D."/>
            <person name="Zhang Y."/>
        </authorList>
    </citation>
    <scope>NUCLEOTIDE SEQUENCE [LARGE SCALE GENOMIC DNA]</scope>
    <source>
        <strain evidence="2">cv. Niubang</strain>
    </source>
</reference>
<sequence>MQRLREIALNEATKISVTRDAATTLRGPSTTYGDARNTRQFGIVERSVAEPYLQAKSNKTLAALSDETLAIAVSST</sequence>
<keyword evidence="2" id="KW-1185">Reference proteome</keyword>
<name>A0ACB9EHD4_ARCLA</name>
<gene>
    <name evidence="1" type="ORF">L6452_05773</name>
</gene>
<comment type="caution">
    <text evidence="1">The sequence shown here is derived from an EMBL/GenBank/DDBJ whole genome shotgun (WGS) entry which is preliminary data.</text>
</comment>
<accession>A0ACB9EHD4</accession>
<proteinExistence type="predicted"/>
<dbReference type="EMBL" id="CM042048">
    <property type="protein sequence ID" value="KAI3758220.1"/>
    <property type="molecule type" value="Genomic_DNA"/>
</dbReference>